<evidence type="ECO:0000256" key="1">
    <source>
        <dbReference type="SAM" id="MobiDB-lite"/>
    </source>
</evidence>
<sequence length="211" mass="23604">MSSLPLQDYLTNLLKEQNVIVSLLEVQIVNDNSRVSKKCYQRFTETHQQRSCPSTTSKNFKMSRWSSSPLERVRSTGWVEGLANNSNSTTTVAQRLLKSDKWSATNVTRKSNPKSRAAGHPTPLPSSLKLPRRPAPAALMVHHHDKDVPTEQPSLRRCTSLDTPMMLPVRMSSFTSKSKSYKTLLTLLALTGVQRLVVVVVQMSDLNRAST</sequence>
<keyword evidence="3" id="KW-1185">Reference proteome</keyword>
<accession>A0AAD2CRA0</accession>
<comment type="caution">
    <text evidence="2">The sequence shown here is derived from an EMBL/GenBank/DDBJ whole genome shotgun (WGS) entry which is preliminary data.</text>
</comment>
<feature type="region of interest" description="Disordered" evidence="1">
    <location>
        <begin position="103"/>
        <end position="131"/>
    </location>
</feature>
<dbReference type="AlphaFoldDB" id="A0AAD2CRA0"/>
<name>A0AAD2CRA0_9STRA</name>
<evidence type="ECO:0000313" key="3">
    <source>
        <dbReference type="Proteomes" id="UP001295423"/>
    </source>
</evidence>
<dbReference type="EMBL" id="CAKOGP040001136">
    <property type="protein sequence ID" value="CAJ1943792.1"/>
    <property type="molecule type" value="Genomic_DNA"/>
</dbReference>
<organism evidence="2 3">
    <name type="scientific">Cylindrotheca closterium</name>
    <dbReference type="NCBI Taxonomy" id="2856"/>
    <lineage>
        <taxon>Eukaryota</taxon>
        <taxon>Sar</taxon>
        <taxon>Stramenopiles</taxon>
        <taxon>Ochrophyta</taxon>
        <taxon>Bacillariophyta</taxon>
        <taxon>Bacillariophyceae</taxon>
        <taxon>Bacillariophycidae</taxon>
        <taxon>Bacillariales</taxon>
        <taxon>Bacillariaceae</taxon>
        <taxon>Cylindrotheca</taxon>
    </lineage>
</organism>
<proteinExistence type="predicted"/>
<protein>
    <submittedName>
        <fullName evidence="2">Uncharacterized protein</fullName>
    </submittedName>
</protein>
<gene>
    <name evidence="2" type="ORF">CYCCA115_LOCUS8606</name>
</gene>
<evidence type="ECO:0000313" key="2">
    <source>
        <dbReference type="EMBL" id="CAJ1943792.1"/>
    </source>
</evidence>
<reference evidence="2" key="1">
    <citation type="submission" date="2023-08" db="EMBL/GenBank/DDBJ databases">
        <authorList>
            <person name="Audoor S."/>
            <person name="Bilcke G."/>
        </authorList>
    </citation>
    <scope>NUCLEOTIDE SEQUENCE</scope>
</reference>
<dbReference type="Proteomes" id="UP001295423">
    <property type="component" value="Unassembled WGS sequence"/>
</dbReference>